<dbReference type="InterPro" id="IPR002711">
    <property type="entry name" value="HNH"/>
</dbReference>
<feature type="domain" description="HNH nuclease" evidence="2">
    <location>
        <begin position="501"/>
        <end position="551"/>
    </location>
</feature>
<dbReference type="Pfam" id="PF01844">
    <property type="entry name" value="HNH"/>
    <property type="match status" value="1"/>
</dbReference>
<proteinExistence type="predicted"/>
<dbReference type="Proteomes" id="UP000247980">
    <property type="component" value="Unassembled WGS sequence"/>
</dbReference>
<dbReference type="GO" id="GO:0008270">
    <property type="term" value="F:zinc ion binding"/>
    <property type="evidence" value="ECO:0007669"/>
    <property type="project" value="InterPro"/>
</dbReference>
<feature type="region of interest" description="Disordered" evidence="1">
    <location>
        <begin position="383"/>
        <end position="416"/>
    </location>
</feature>
<evidence type="ECO:0000259" key="2">
    <source>
        <dbReference type="SMART" id="SM00507"/>
    </source>
</evidence>
<evidence type="ECO:0000256" key="1">
    <source>
        <dbReference type="SAM" id="MobiDB-lite"/>
    </source>
</evidence>
<dbReference type="GO" id="GO:0004519">
    <property type="term" value="F:endonuclease activity"/>
    <property type="evidence" value="ECO:0007669"/>
    <property type="project" value="InterPro"/>
</dbReference>
<comment type="caution">
    <text evidence="3">The sequence shown here is derived from an EMBL/GenBank/DDBJ whole genome shotgun (WGS) entry which is preliminary data.</text>
</comment>
<dbReference type="Gene3D" id="1.10.30.50">
    <property type="match status" value="1"/>
</dbReference>
<dbReference type="InterPro" id="IPR003615">
    <property type="entry name" value="HNH_nuc"/>
</dbReference>
<accession>A0A2V5JHX3</accession>
<reference evidence="3 4" key="1">
    <citation type="submission" date="2018-05" db="EMBL/GenBank/DDBJ databases">
        <title>Genetic diversity of glacier-inhabiting Cryobacterium bacteria in China and description of Cryobacterium mengkeensis sp. nov. and Arthrobacter glacialis sp. nov.</title>
        <authorList>
            <person name="Liu Q."/>
            <person name="Xin Y.-H."/>
        </authorList>
    </citation>
    <scope>NUCLEOTIDE SEQUENCE [LARGE SCALE GENOMIC DNA]</scope>
    <source>
        <strain evidence="3 4">B7</strain>
    </source>
</reference>
<name>A0A2V5JHX3_9MICC</name>
<evidence type="ECO:0000313" key="4">
    <source>
        <dbReference type="Proteomes" id="UP000247980"/>
    </source>
</evidence>
<evidence type="ECO:0000313" key="3">
    <source>
        <dbReference type="EMBL" id="PYI39717.1"/>
    </source>
</evidence>
<dbReference type="EMBL" id="QJVC01000002">
    <property type="protein sequence ID" value="PYI39717.1"/>
    <property type="molecule type" value="Genomic_DNA"/>
</dbReference>
<keyword evidence="4" id="KW-1185">Reference proteome</keyword>
<sequence length="592" mass="63514">MGMAAPEWYGSTPDTAAASRLARHNDIADSRFSGFSHSAVPEELLQLSSEILSLCGSYFNPIVLAHLDAALAHELAQQAQQQVQKADVLATEAIQEGRPTEALEHLAHRLATAKSFAAKATSQAAQASAVIEALGGAIGGGGAPSHGFDPAVLDQVHGAELIDTIAALEESKNAICAVQAQAQALFVAQQRLEQARAGVEKEKIGKGIAQQLALARHESPYRGRQLCQLSEVIVREMPCTMKAFTLGQINEYRASQLVSETAFLSYEDRATVDQRICGDPSAAALLGTREMCAKAKKLAYELDPQAFVKRHSKALSDRYVSLRPAADGMTFLTALIPLKQGVRILATLTRVAESAKAAGDERGKGQIMADSLMHRLIKHAPCDEGAGEVGDHRGPGTTPTPGSESSWGQHPPEGKLCTSVDQPEVAVELVMTDRALFGGAQDPAILVGYEPITAPTARSMILGDPDSGDFSPRVWLKRLFTHPENKSLLSMDSRARLFPDGIKEFLRLQDQRCQTPYCDAPIREYDHIKAYAAGGETTIENGQGLCSDCNKAKEAQGWMSQRVDPDTFGPPSVVVRTPTGHRYISTAPPLPG</sequence>
<dbReference type="GO" id="GO:0003676">
    <property type="term" value="F:nucleic acid binding"/>
    <property type="evidence" value="ECO:0007669"/>
    <property type="project" value="InterPro"/>
</dbReference>
<organism evidence="3 4">
    <name type="scientific">Arthrobacter psychrolactophilus</name>
    <dbReference type="NCBI Taxonomy" id="92442"/>
    <lineage>
        <taxon>Bacteria</taxon>
        <taxon>Bacillati</taxon>
        <taxon>Actinomycetota</taxon>
        <taxon>Actinomycetes</taxon>
        <taxon>Micrococcales</taxon>
        <taxon>Micrococcaceae</taxon>
        <taxon>Arthrobacter</taxon>
    </lineage>
</organism>
<protein>
    <recommendedName>
        <fullName evidence="2">HNH nuclease domain-containing protein</fullName>
    </recommendedName>
</protein>
<dbReference type="CDD" id="cd00085">
    <property type="entry name" value="HNHc"/>
    <property type="match status" value="1"/>
</dbReference>
<dbReference type="AlphaFoldDB" id="A0A2V5JHX3"/>
<dbReference type="SMART" id="SM00507">
    <property type="entry name" value="HNHc"/>
    <property type="match status" value="1"/>
</dbReference>
<gene>
    <name evidence="3" type="ORF">CVS30_03355</name>
</gene>
<feature type="compositionally biased region" description="Polar residues" evidence="1">
    <location>
        <begin position="397"/>
        <end position="408"/>
    </location>
</feature>